<dbReference type="OrthoDB" id="273345at2759"/>
<keyword evidence="3 6" id="KW-0175">Coiled coil</keyword>
<evidence type="ECO:0000313" key="10">
    <source>
        <dbReference type="Proteomes" id="UP000053237"/>
    </source>
</evidence>
<dbReference type="InterPro" id="IPR040453">
    <property type="entry name" value="Mnd1_HTH"/>
</dbReference>
<evidence type="ECO:0000256" key="4">
    <source>
        <dbReference type="ARBA" id="ARBA00023242"/>
    </source>
</evidence>
<dbReference type="GO" id="GO:0005634">
    <property type="term" value="C:nucleus"/>
    <property type="evidence" value="ECO:0007669"/>
    <property type="project" value="UniProtKB-SubCell"/>
</dbReference>
<gene>
    <name evidence="9" type="ORF">BN9_038500</name>
</gene>
<keyword evidence="10" id="KW-1185">Reference proteome</keyword>
<proteinExistence type="inferred from homology"/>
<dbReference type="GO" id="GO:0007131">
    <property type="term" value="P:reciprocal meiotic recombination"/>
    <property type="evidence" value="ECO:0007669"/>
    <property type="project" value="InterPro"/>
</dbReference>
<dbReference type="PIRSF" id="PIRSF026991">
    <property type="entry name" value="Mnd1"/>
    <property type="match status" value="1"/>
</dbReference>
<comment type="caution">
    <text evidence="9">The sequence shown here is derived from an EMBL/GenBank/DDBJ whole genome shotgun (WGS) entry which is preliminary data.</text>
</comment>
<evidence type="ECO:0000313" key="9">
    <source>
        <dbReference type="EMBL" id="CCI43066.1"/>
    </source>
</evidence>
<evidence type="ECO:0000256" key="5">
    <source>
        <dbReference type="PIRNR" id="PIRNR026991"/>
    </source>
</evidence>
<evidence type="ECO:0000256" key="3">
    <source>
        <dbReference type="ARBA" id="ARBA00023054"/>
    </source>
</evidence>
<evidence type="ECO:0000256" key="2">
    <source>
        <dbReference type="ARBA" id="ARBA00005981"/>
    </source>
</evidence>
<dbReference type="GO" id="GO:0003690">
    <property type="term" value="F:double-stranded DNA binding"/>
    <property type="evidence" value="ECO:0007669"/>
    <property type="project" value="InterPro"/>
</dbReference>
<comment type="subcellular location">
    <subcellularLocation>
        <location evidence="1 5">Nucleus</location>
    </subcellularLocation>
</comment>
<dbReference type="Pfam" id="PF03962">
    <property type="entry name" value="Mnd1"/>
    <property type="match status" value="1"/>
</dbReference>
<feature type="domain" description="Leucine zipper with capping helix" evidence="8">
    <location>
        <begin position="151"/>
        <end position="204"/>
    </location>
</feature>
<evidence type="ECO:0000259" key="7">
    <source>
        <dbReference type="Pfam" id="PF03962"/>
    </source>
</evidence>
<dbReference type="Pfam" id="PF18517">
    <property type="entry name" value="LZ3wCH"/>
    <property type="match status" value="1"/>
</dbReference>
<accession>A0A024G866</accession>
<feature type="domain" description="Mnd1 HTH" evidence="7">
    <location>
        <begin position="17"/>
        <end position="75"/>
    </location>
</feature>
<organism evidence="9 10">
    <name type="scientific">Albugo candida</name>
    <dbReference type="NCBI Taxonomy" id="65357"/>
    <lineage>
        <taxon>Eukaryota</taxon>
        <taxon>Sar</taxon>
        <taxon>Stramenopiles</taxon>
        <taxon>Oomycota</taxon>
        <taxon>Peronosporomycetes</taxon>
        <taxon>Albuginales</taxon>
        <taxon>Albuginaceae</taxon>
        <taxon>Albugo</taxon>
    </lineage>
</organism>
<comment type="function">
    <text evidence="5">Required for proper homologous chromosome pairing and efficient cross-over and intragenic recombination during meiosis.</text>
</comment>
<dbReference type="FunCoup" id="A0A024G866">
    <property type="interactions" value="106"/>
</dbReference>
<reference evidence="9 10" key="1">
    <citation type="submission" date="2012-05" db="EMBL/GenBank/DDBJ databases">
        <title>Recombination and specialization in a pathogen metapopulation.</title>
        <authorList>
            <person name="Gardiner A."/>
            <person name="Kemen E."/>
            <person name="Schultz-Larsen T."/>
            <person name="MacLean D."/>
            <person name="Van Oosterhout C."/>
            <person name="Jones J.D.G."/>
        </authorList>
    </citation>
    <scope>NUCLEOTIDE SEQUENCE [LARGE SCALE GENOMIC DNA]</scope>
    <source>
        <strain evidence="9 10">Ac Nc2</strain>
    </source>
</reference>
<evidence type="ECO:0008006" key="11">
    <source>
        <dbReference type="Google" id="ProtNLM"/>
    </source>
</evidence>
<evidence type="ECO:0000259" key="8">
    <source>
        <dbReference type="Pfam" id="PF18517"/>
    </source>
</evidence>
<dbReference type="EMBL" id="CAIX01000043">
    <property type="protein sequence ID" value="CCI43066.1"/>
    <property type="molecule type" value="Genomic_DNA"/>
</dbReference>
<dbReference type="AlphaFoldDB" id="A0A024G866"/>
<dbReference type="InParanoid" id="A0A024G866"/>
<feature type="coiled-coil region" evidence="6">
    <location>
        <begin position="79"/>
        <end position="172"/>
    </location>
</feature>
<protein>
    <recommendedName>
        <fullName evidence="11">Mnd1 HTH domain-containing protein</fullName>
    </recommendedName>
</protein>
<dbReference type="STRING" id="65357.A0A024G866"/>
<dbReference type="Proteomes" id="UP000053237">
    <property type="component" value="Unassembled WGS sequence"/>
</dbReference>
<keyword evidence="4 5" id="KW-0539">Nucleus</keyword>
<name>A0A024G866_9STRA</name>
<evidence type="ECO:0000256" key="6">
    <source>
        <dbReference type="SAM" id="Coils"/>
    </source>
</evidence>
<sequence>MSKRRKGVSLEEKRERLLQIYHESKEVFNLKEVEKLGAKAGIVLQTIKDVNQALVDDNLVDFDKIGSGNYFWSFPSKFSEQRKRKRDELQQKYRLLEERVTSTQNAILKERELRVESNERAEKLARMVELEETLSIMKEKVKQFEENDPKVLNELESSVKKVKEGADRWTDNIFNLRSWVVQKRGVPTGEVDKWLGIKDDFDYVE</sequence>
<comment type="similarity">
    <text evidence="2 5">Belongs to the MND1 family.</text>
</comment>
<dbReference type="InterPro" id="IPR040661">
    <property type="entry name" value="LZ3wCH"/>
</dbReference>
<evidence type="ECO:0000256" key="1">
    <source>
        <dbReference type="ARBA" id="ARBA00004123"/>
    </source>
</evidence>
<dbReference type="InterPro" id="IPR005647">
    <property type="entry name" value="Mnd1"/>
</dbReference>